<evidence type="ECO:0000256" key="2">
    <source>
        <dbReference type="ARBA" id="ARBA00007131"/>
    </source>
</evidence>
<dbReference type="EC" id="2.2.1.1" evidence="4"/>
<dbReference type="GO" id="GO:0006098">
    <property type="term" value="P:pentose-phosphate shunt"/>
    <property type="evidence" value="ECO:0007669"/>
    <property type="project" value="TreeGrafter"/>
</dbReference>
<name>A0A7S4RL68_9STRA</name>
<dbReference type="Pfam" id="PF00456">
    <property type="entry name" value="Transketolase_N"/>
    <property type="match status" value="1"/>
</dbReference>
<feature type="binding site" evidence="12">
    <location>
        <position position="294"/>
    </location>
    <ligand>
        <name>thiamine diphosphate</name>
        <dbReference type="ChEBI" id="CHEBI:58937"/>
    </ligand>
</feature>
<dbReference type="InterPro" id="IPR033247">
    <property type="entry name" value="Transketolase_fam"/>
</dbReference>
<dbReference type="Gene3D" id="3.40.50.920">
    <property type="match status" value="1"/>
</dbReference>
<dbReference type="CDD" id="cd07033">
    <property type="entry name" value="TPP_PYR_DXS_TK_like"/>
    <property type="match status" value="1"/>
</dbReference>
<gene>
    <name evidence="16" type="ORF">DBRI00130_LOCUS19779</name>
</gene>
<evidence type="ECO:0000256" key="4">
    <source>
        <dbReference type="ARBA" id="ARBA00013152"/>
    </source>
</evidence>
<feature type="binding site" evidence="12">
    <location>
        <position position="476"/>
    </location>
    <ligand>
        <name>thiamine diphosphate</name>
        <dbReference type="ChEBI" id="CHEBI:58937"/>
    </ligand>
</feature>
<dbReference type="PANTHER" id="PTHR43522">
    <property type="entry name" value="TRANSKETOLASE"/>
    <property type="match status" value="1"/>
</dbReference>
<evidence type="ECO:0000256" key="3">
    <source>
        <dbReference type="ARBA" id="ARBA00011738"/>
    </source>
</evidence>
<feature type="binding site" evidence="11">
    <location>
        <position position="417"/>
    </location>
    <ligand>
        <name>substrate</name>
    </ligand>
</feature>
<dbReference type="InterPro" id="IPR009014">
    <property type="entry name" value="Transketo_C/PFOR_II"/>
</dbReference>
<feature type="binding site" evidence="12">
    <location>
        <begin position="147"/>
        <end position="149"/>
    </location>
    <ligand>
        <name>thiamine diphosphate</name>
        <dbReference type="ChEBI" id="CHEBI:58937"/>
    </ligand>
</feature>
<evidence type="ECO:0000256" key="13">
    <source>
        <dbReference type="PIRSR" id="PIRSR605478-4"/>
    </source>
</evidence>
<evidence type="ECO:0000256" key="1">
    <source>
        <dbReference type="ARBA" id="ARBA00001941"/>
    </source>
</evidence>
<dbReference type="Pfam" id="PF02779">
    <property type="entry name" value="Transket_pyr"/>
    <property type="match status" value="1"/>
</dbReference>
<feature type="domain" description="Transketolase-like pyrimidine-binding" evidence="15">
    <location>
        <begin position="387"/>
        <end position="564"/>
    </location>
</feature>
<feature type="binding site" evidence="11">
    <location>
        <position position="390"/>
    </location>
    <ligand>
        <name>substrate</name>
    </ligand>
</feature>
<dbReference type="FunFam" id="3.40.50.970:FF:000004">
    <property type="entry name" value="Transketolase"/>
    <property type="match status" value="1"/>
</dbReference>
<keyword evidence="5" id="KW-0808">Transferase</keyword>
<evidence type="ECO:0000256" key="11">
    <source>
        <dbReference type="PIRSR" id="PIRSR605478-2"/>
    </source>
</evidence>
<evidence type="ECO:0000256" key="12">
    <source>
        <dbReference type="PIRSR" id="PIRSR605478-3"/>
    </source>
</evidence>
<sequence>MSHPNRTGNAKDDNIIDDDYAAKEKMVVDTIRCLSMDAVQKANSGHPGTPMAMAPVAYTIWSKFLKFDPTAPIWSNRDRFVLSMGHASMLIYSTLHMAGVKEVSNNYHTGDRESVTIEDLKTFRQLHSRCAGHPEYHWTSGVETTTGPLGNGLATSVGMAIASKWLGATYNKPGFEIFNFNVYSLAGDGCFQEGVSAEAASLAGHLQLDNLCWIWDNNHISIEGNTDWSFTEDVATRFVAYGWNITRVTDANDLQKLQYAFKVAQRESNRPTLVVVDSHIAWGAPTKQDTHGAHGAPLGDVEIAGTKKFYGLPPDKKFYVPDGAYDHFRDQLAANGGKARTAWEEMFSKYKSEYPELAEQIELMNSRKMPADWESKLPVYPADAKGMASRISNGKIMQSVAEACPYFLGGSADLAPSTKTRLVDSKFGDFMPPSTGWGDWSGRNFHFGIREHAMGAIMNGMSLCKLRSFGSGFFVFSDYMKPPIRLSAIMEIPVCWIFTHDSIGVGEDGPTHQPIEHLAMMRSIPGLVTFRPADANENVEAWRWIMNSEHTPSVLVLSRQNLPTLDRSEYGAASGVHKGGYILKCAAPDGNPDVILIASGSEVQLICGAYDILLKKGIKPRLVSMPSFNLFEQQTDDYKESVLPKGIRARVGVEFAGDFGWGHYVGLDGKFVGMKTFGESAPLSRLLEKFDFTAERVANVAEEVVGDLSDESQPKKRMRKN</sequence>
<feature type="site" description="Important for catalytic activity" evidence="14">
    <location>
        <position position="294"/>
    </location>
</feature>
<feature type="binding site" evidence="11">
    <location>
        <position position="46"/>
    </location>
    <ligand>
        <name>substrate</name>
    </ligand>
</feature>
<dbReference type="InterPro" id="IPR020826">
    <property type="entry name" value="Transketolase_BS"/>
</dbReference>
<dbReference type="FunFam" id="3.40.50.920:FF:000003">
    <property type="entry name" value="Transketolase"/>
    <property type="match status" value="1"/>
</dbReference>
<feature type="active site" description="Proton donor" evidence="10">
    <location>
        <position position="451"/>
    </location>
</feature>
<feature type="binding site" evidence="11">
    <location>
        <position position="559"/>
    </location>
    <ligand>
        <name>substrate</name>
    </ligand>
</feature>
<feature type="binding site" evidence="13">
    <location>
        <position position="220"/>
    </location>
    <ligand>
        <name>Mg(2+)</name>
        <dbReference type="ChEBI" id="CHEBI:18420"/>
    </ligand>
</feature>
<dbReference type="GO" id="GO:0005829">
    <property type="term" value="C:cytosol"/>
    <property type="evidence" value="ECO:0007669"/>
    <property type="project" value="TreeGrafter"/>
</dbReference>
<dbReference type="SUPFAM" id="SSF52518">
    <property type="entry name" value="Thiamin diphosphate-binding fold (THDP-binding)"/>
    <property type="match status" value="2"/>
</dbReference>
<dbReference type="EMBL" id="HBNS01025077">
    <property type="protein sequence ID" value="CAE4616506.1"/>
    <property type="molecule type" value="Transcribed_RNA"/>
</dbReference>
<comment type="catalytic activity">
    <reaction evidence="9">
        <text>D-sedoheptulose 7-phosphate + D-glyceraldehyde 3-phosphate = aldehydo-D-ribose 5-phosphate + D-xylulose 5-phosphate</text>
        <dbReference type="Rhea" id="RHEA:10508"/>
        <dbReference type="ChEBI" id="CHEBI:57483"/>
        <dbReference type="ChEBI" id="CHEBI:57737"/>
        <dbReference type="ChEBI" id="CHEBI:58273"/>
        <dbReference type="ChEBI" id="CHEBI:59776"/>
        <dbReference type="EC" id="2.2.1.1"/>
    </reaction>
</comment>
<dbReference type="SMART" id="SM00861">
    <property type="entry name" value="Transket_pyr"/>
    <property type="match status" value="1"/>
</dbReference>
<evidence type="ECO:0000256" key="8">
    <source>
        <dbReference type="ARBA" id="ARBA00023052"/>
    </source>
</evidence>
<feature type="binding site" evidence="11">
    <location>
        <position position="512"/>
    </location>
    <ligand>
        <name>substrate</name>
    </ligand>
</feature>
<dbReference type="InterPro" id="IPR005475">
    <property type="entry name" value="Transketolase-like_Pyr-bd"/>
</dbReference>
<feature type="binding site" evidence="11">
    <location>
        <position position="294"/>
    </location>
    <ligand>
        <name>substrate</name>
    </ligand>
</feature>
<dbReference type="PROSITE" id="PS00802">
    <property type="entry name" value="TRANSKETOLASE_2"/>
    <property type="match status" value="1"/>
</dbReference>
<keyword evidence="8 12" id="KW-0786">Thiamine pyrophosphate</keyword>
<dbReference type="CDD" id="cd02012">
    <property type="entry name" value="TPP_TK"/>
    <property type="match status" value="1"/>
</dbReference>
<feature type="binding site" evidence="12">
    <location>
        <position position="86"/>
    </location>
    <ligand>
        <name>thiamine diphosphate</name>
        <dbReference type="ChEBI" id="CHEBI:58937"/>
    </ligand>
</feature>
<evidence type="ECO:0000256" key="14">
    <source>
        <dbReference type="PIRSR" id="PIRSR605478-5"/>
    </source>
</evidence>
<feature type="binding site" evidence="11">
    <location>
        <position position="508"/>
    </location>
    <ligand>
        <name>substrate</name>
    </ligand>
</feature>
<feature type="binding site" evidence="13">
    <location>
        <position position="218"/>
    </location>
    <ligand>
        <name>Mg(2+)</name>
        <dbReference type="ChEBI" id="CHEBI:18420"/>
    </ligand>
</feature>
<keyword evidence="7 13" id="KW-0460">Magnesium</keyword>
<reference evidence="16" key="1">
    <citation type="submission" date="2021-01" db="EMBL/GenBank/DDBJ databases">
        <authorList>
            <person name="Corre E."/>
            <person name="Pelletier E."/>
            <person name="Niang G."/>
            <person name="Scheremetjew M."/>
            <person name="Finn R."/>
            <person name="Kale V."/>
            <person name="Holt S."/>
            <person name="Cochrane G."/>
            <person name="Meng A."/>
            <person name="Brown T."/>
            <person name="Cohen L."/>
        </authorList>
    </citation>
    <scope>NUCLEOTIDE SEQUENCE</scope>
    <source>
        <strain evidence="16">GSO104</strain>
    </source>
</reference>
<dbReference type="GO" id="GO:0004802">
    <property type="term" value="F:transketolase activity"/>
    <property type="evidence" value="ECO:0007669"/>
    <property type="project" value="UniProtKB-EC"/>
</dbReference>
<evidence type="ECO:0000313" key="16">
    <source>
        <dbReference type="EMBL" id="CAE4616506.1"/>
    </source>
</evidence>
<evidence type="ECO:0000256" key="6">
    <source>
        <dbReference type="ARBA" id="ARBA00022723"/>
    </source>
</evidence>
<comment type="cofactor">
    <cofactor evidence="12">
        <name>thiamine diphosphate</name>
        <dbReference type="ChEBI" id="CHEBI:58937"/>
    </cofactor>
    <text evidence="12">Binds 1 thiamine pyrophosphate per subunit. During the reaction, the substrate forms a covalent intermediate with the cofactor.</text>
</comment>
<dbReference type="Pfam" id="PF22613">
    <property type="entry name" value="Transketolase_C_1"/>
    <property type="match status" value="1"/>
</dbReference>
<keyword evidence="6 13" id="KW-0479">Metal-binding</keyword>
<dbReference type="InterPro" id="IPR005478">
    <property type="entry name" value="Transketolase_bac-like"/>
</dbReference>
<dbReference type="NCBIfam" id="TIGR00232">
    <property type="entry name" value="tktlase_bact"/>
    <property type="match status" value="1"/>
</dbReference>
<feature type="binding site" evidence="12">
    <location>
        <position position="189"/>
    </location>
    <ligand>
        <name>thiamine diphosphate</name>
        <dbReference type="ChEBI" id="CHEBI:58937"/>
    </ligand>
</feature>
<evidence type="ECO:0000256" key="10">
    <source>
        <dbReference type="PIRSR" id="PIRSR605478-1"/>
    </source>
</evidence>
<dbReference type="InterPro" id="IPR055152">
    <property type="entry name" value="Transketolase-like_C_2"/>
</dbReference>
<proteinExistence type="inferred from homology"/>
<dbReference type="SUPFAM" id="SSF52922">
    <property type="entry name" value="TK C-terminal domain-like"/>
    <property type="match status" value="1"/>
</dbReference>
<accession>A0A7S4RL68</accession>
<comment type="cofactor">
    <cofactor evidence="1">
        <name>Co(2+)</name>
        <dbReference type="ChEBI" id="CHEBI:48828"/>
    </cofactor>
</comment>
<dbReference type="InterPro" id="IPR029061">
    <property type="entry name" value="THDP-binding"/>
</dbReference>
<dbReference type="GO" id="GO:0046872">
    <property type="term" value="F:metal ion binding"/>
    <property type="evidence" value="ECO:0007669"/>
    <property type="project" value="UniProtKB-KW"/>
</dbReference>
<evidence type="ECO:0000256" key="9">
    <source>
        <dbReference type="ARBA" id="ARBA00049473"/>
    </source>
</evidence>
<evidence type="ECO:0000256" key="7">
    <source>
        <dbReference type="ARBA" id="ARBA00022842"/>
    </source>
</evidence>
<dbReference type="PANTHER" id="PTHR43522:SF2">
    <property type="entry name" value="TRANSKETOLASE 1-RELATED"/>
    <property type="match status" value="1"/>
</dbReference>
<dbReference type="InterPro" id="IPR005474">
    <property type="entry name" value="Transketolase_N"/>
</dbReference>
<dbReference type="Gene3D" id="3.40.50.970">
    <property type="match status" value="2"/>
</dbReference>
<feature type="binding site" evidence="12">
    <location>
        <position position="218"/>
    </location>
    <ligand>
        <name>thiamine diphosphate</name>
        <dbReference type="ChEBI" id="CHEBI:58937"/>
    </ligand>
</feature>
<comment type="similarity">
    <text evidence="2">Belongs to the transketolase family.</text>
</comment>
<protein>
    <recommendedName>
        <fullName evidence="4">transketolase</fullName>
        <ecNumber evidence="4">2.2.1.1</ecNumber>
    </recommendedName>
</protein>
<dbReference type="AlphaFoldDB" id="A0A7S4RL68"/>
<comment type="subunit">
    <text evidence="3">Homodimer.</text>
</comment>
<feature type="binding site" evidence="11">
    <location>
        <position position="500"/>
    </location>
    <ligand>
        <name>substrate</name>
    </ligand>
</feature>
<dbReference type="FunFam" id="3.40.50.970:FF:000003">
    <property type="entry name" value="Transketolase"/>
    <property type="match status" value="1"/>
</dbReference>
<organism evidence="16">
    <name type="scientific">Ditylum brightwellii</name>
    <dbReference type="NCBI Taxonomy" id="49249"/>
    <lineage>
        <taxon>Eukaryota</taxon>
        <taxon>Sar</taxon>
        <taxon>Stramenopiles</taxon>
        <taxon>Ochrophyta</taxon>
        <taxon>Bacillariophyta</taxon>
        <taxon>Mediophyceae</taxon>
        <taxon>Lithodesmiophycidae</taxon>
        <taxon>Lithodesmiales</taxon>
        <taxon>Lithodesmiaceae</taxon>
        <taxon>Ditylum</taxon>
    </lineage>
</organism>
<comment type="cofactor">
    <cofactor evidence="13">
        <name>Mg(2+)</name>
        <dbReference type="ChEBI" id="CHEBI:18420"/>
    </cofactor>
    <text evidence="13">Binds 1 Mg(2+) ion per subunit. Can also utilize other divalent metal cations, such as Ca(2+), Mn(2+) and Co(2+).</text>
</comment>
<evidence type="ECO:0000256" key="5">
    <source>
        <dbReference type="ARBA" id="ARBA00022679"/>
    </source>
</evidence>
<feature type="binding site" evidence="13">
    <location>
        <position position="188"/>
    </location>
    <ligand>
        <name>Mg(2+)</name>
        <dbReference type="ChEBI" id="CHEBI:18420"/>
    </ligand>
</feature>
<feature type="site" description="Important for catalytic activity" evidence="14">
    <location>
        <position position="46"/>
    </location>
</feature>
<evidence type="ECO:0000259" key="15">
    <source>
        <dbReference type="SMART" id="SM00861"/>
    </source>
</evidence>